<sequence>MGNETVQKPNKSVIAVDLDLRRSDSEIVIRSEEIGRFERLKYLKLNGGALVGNLANSLTNLSWIFWSHPLPTSNPTNMHLKNVVVLQFLDNDFIDDSNLQSFVKMARKLKVISLKDCDKITRTPNFSECPNLESLNVDHCSNLREIDGSIGQLKCLTYMKIAYCPRLKNLPEEIGDLEKLEHFTVQQCDGVKRLPESIWKLKSLREVHFSTGWDVYSANS</sequence>
<protein>
    <submittedName>
        <fullName evidence="5">Disease resistance protein At5g47280</fullName>
    </submittedName>
</protein>
<gene>
    <name evidence="5" type="primary">LOC115742985</name>
</gene>
<organism evidence="4 5">
    <name type="scientific">Rhodamnia argentea</name>
    <dbReference type="NCBI Taxonomy" id="178133"/>
    <lineage>
        <taxon>Eukaryota</taxon>
        <taxon>Viridiplantae</taxon>
        <taxon>Streptophyta</taxon>
        <taxon>Embryophyta</taxon>
        <taxon>Tracheophyta</taxon>
        <taxon>Spermatophyta</taxon>
        <taxon>Magnoliopsida</taxon>
        <taxon>eudicotyledons</taxon>
        <taxon>Gunneridae</taxon>
        <taxon>Pentapetalae</taxon>
        <taxon>rosids</taxon>
        <taxon>malvids</taxon>
        <taxon>Myrtales</taxon>
        <taxon>Myrtaceae</taxon>
        <taxon>Myrtoideae</taxon>
        <taxon>Myrteae</taxon>
        <taxon>Australasian group</taxon>
        <taxon>Rhodamnia</taxon>
    </lineage>
</organism>
<dbReference type="RefSeq" id="XP_048141264.1">
    <property type="nucleotide sequence ID" value="XM_048285307.1"/>
</dbReference>
<dbReference type="GeneID" id="115742985"/>
<keyword evidence="1" id="KW-0677">Repeat</keyword>
<evidence type="ECO:0000256" key="2">
    <source>
        <dbReference type="ARBA" id="ARBA00022821"/>
    </source>
</evidence>
<name>A0ABM3HXD5_9MYRT</name>
<dbReference type="Gene3D" id="3.80.10.10">
    <property type="entry name" value="Ribonuclease Inhibitor"/>
    <property type="match status" value="1"/>
</dbReference>
<evidence type="ECO:0000256" key="1">
    <source>
        <dbReference type="ARBA" id="ARBA00022737"/>
    </source>
</evidence>
<dbReference type="Pfam" id="PF23598">
    <property type="entry name" value="LRR_14"/>
    <property type="match status" value="1"/>
</dbReference>
<dbReference type="InterPro" id="IPR032675">
    <property type="entry name" value="LRR_dom_sf"/>
</dbReference>
<dbReference type="SUPFAM" id="SSF52058">
    <property type="entry name" value="L domain-like"/>
    <property type="match status" value="1"/>
</dbReference>
<reference evidence="5" key="1">
    <citation type="submission" date="2025-08" db="UniProtKB">
        <authorList>
            <consortium name="RefSeq"/>
        </authorList>
    </citation>
    <scope>IDENTIFICATION</scope>
    <source>
        <tissue evidence="5">Leaf</tissue>
    </source>
</reference>
<dbReference type="Proteomes" id="UP000827889">
    <property type="component" value="Chromosome 9"/>
</dbReference>
<evidence type="ECO:0000313" key="5">
    <source>
        <dbReference type="RefSeq" id="XP_048141264.1"/>
    </source>
</evidence>
<evidence type="ECO:0000259" key="3">
    <source>
        <dbReference type="Pfam" id="PF23598"/>
    </source>
</evidence>
<keyword evidence="2" id="KW-0611">Plant defense</keyword>
<accession>A0ABM3HXD5</accession>
<feature type="domain" description="Disease resistance R13L4/SHOC-2-like LRR" evidence="3">
    <location>
        <begin position="120"/>
        <end position="210"/>
    </location>
</feature>
<dbReference type="PANTHER" id="PTHR36766">
    <property type="entry name" value="PLANT BROAD-SPECTRUM MILDEW RESISTANCE PROTEIN RPW8"/>
    <property type="match status" value="1"/>
</dbReference>
<dbReference type="InterPro" id="IPR055414">
    <property type="entry name" value="LRR_R13L4/SHOC2-like"/>
</dbReference>
<proteinExistence type="predicted"/>
<evidence type="ECO:0000313" key="4">
    <source>
        <dbReference type="Proteomes" id="UP000827889"/>
    </source>
</evidence>
<dbReference type="PANTHER" id="PTHR36766:SF64">
    <property type="entry name" value="OS12G0206100 PROTEIN"/>
    <property type="match status" value="1"/>
</dbReference>
<keyword evidence="4" id="KW-1185">Reference proteome</keyword>